<evidence type="ECO:0000313" key="12">
    <source>
        <dbReference type="Proteomes" id="UP000605846"/>
    </source>
</evidence>
<dbReference type="GO" id="GO:0003677">
    <property type="term" value="F:DNA binding"/>
    <property type="evidence" value="ECO:0007669"/>
    <property type="project" value="UniProtKB-KW"/>
</dbReference>
<dbReference type="Pfam" id="PF00004">
    <property type="entry name" value="AAA"/>
    <property type="match status" value="1"/>
</dbReference>
<dbReference type="AlphaFoldDB" id="A0A8H7BMX4"/>
<dbReference type="InterPro" id="IPR053016">
    <property type="entry name" value="CTF18-RFC_complex"/>
</dbReference>
<dbReference type="Gene3D" id="3.40.50.300">
    <property type="entry name" value="P-loop containing nucleotide triphosphate hydrolases"/>
    <property type="match status" value="1"/>
</dbReference>
<evidence type="ECO:0000256" key="7">
    <source>
        <dbReference type="ARBA" id="ARBA00023306"/>
    </source>
</evidence>
<dbReference type="InterPro" id="IPR047854">
    <property type="entry name" value="RFC_lid"/>
</dbReference>
<evidence type="ECO:0000256" key="5">
    <source>
        <dbReference type="ARBA" id="ARBA00023125"/>
    </source>
</evidence>
<evidence type="ECO:0000256" key="6">
    <source>
        <dbReference type="ARBA" id="ARBA00023242"/>
    </source>
</evidence>
<evidence type="ECO:0000259" key="10">
    <source>
        <dbReference type="SMART" id="SM00382"/>
    </source>
</evidence>
<protein>
    <recommendedName>
        <fullName evidence="10">AAA+ ATPase domain-containing protein</fullName>
    </recommendedName>
</protein>
<dbReference type="PANTHER" id="PTHR46765">
    <property type="entry name" value="P-LOOP CONTAINING NUCLEOSIDE TRIPHOSPHATE HYDROLASES SUPERFAMILY PROTEIN"/>
    <property type="match status" value="1"/>
</dbReference>
<keyword evidence="5" id="KW-0238">DNA-binding</keyword>
<evidence type="ECO:0000256" key="1">
    <source>
        <dbReference type="ARBA" id="ARBA00004123"/>
    </source>
</evidence>
<dbReference type="EMBL" id="JABAYA010000081">
    <property type="protein sequence ID" value="KAF7726259.1"/>
    <property type="molecule type" value="Genomic_DNA"/>
</dbReference>
<evidence type="ECO:0000256" key="8">
    <source>
        <dbReference type="ARBA" id="ARBA00043975"/>
    </source>
</evidence>
<comment type="subcellular location">
    <subcellularLocation>
        <location evidence="1">Nucleus</location>
    </subcellularLocation>
</comment>
<dbReference type="SUPFAM" id="SSF52540">
    <property type="entry name" value="P-loop containing nucleoside triphosphate hydrolases"/>
    <property type="match status" value="1"/>
</dbReference>
<dbReference type="GO" id="GO:0005524">
    <property type="term" value="F:ATP binding"/>
    <property type="evidence" value="ECO:0007669"/>
    <property type="project" value="UniProtKB-KW"/>
</dbReference>
<evidence type="ECO:0000256" key="2">
    <source>
        <dbReference type="ARBA" id="ARBA00022705"/>
    </source>
</evidence>
<feature type="domain" description="AAA+ ATPase" evidence="10">
    <location>
        <begin position="343"/>
        <end position="470"/>
    </location>
</feature>
<dbReference type="InterPro" id="IPR003959">
    <property type="entry name" value="ATPase_AAA_core"/>
</dbReference>
<dbReference type="InterPro" id="IPR027417">
    <property type="entry name" value="P-loop_NTPase"/>
</dbReference>
<feature type="compositionally biased region" description="Polar residues" evidence="9">
    <location>
        <begin position="128"/>
        <end position="137"/>
    </location>
</feature>
<dbReference type="CDD" id="cd18140">
    <property type="entry name" value="HLD_clamp_RFC"/>
    <property type="match status" value="1"/>
</dbReference>
<dbReference type="OrthoDB" id="2195431at2759"/>
<sequence length="590" mass="66528">MIDQDTRKRDRTLSFYDSDEDDVVLEGDSGGIPDLESYLQRKEAEEIPLKKSRFNFTQDRLDPPRGISNRAQSAFKPIQNAALNDLSSALNANDIEISELTYDDSPPALSALADDMDIDGDELFLPPSNAQESTVRSSDSHRKFQEDAVYASTSSTRPEKQPKYSRPPPSGSFAKMVCPRTGKTLYVPKLASTRNRAKPDEIVRNITKSSGLLSKPIWKMLNDIKENDEAVKMAIQKEEFDKTHAKKSKIKKTKHCIREENQLWVDKYRPKSFMDLLGDQRVNRDVLKWVKQWDYCVFGKLPPQESQREKAFRQYKSTFGSKPNYGKNENRLNKAKDPLLRPEQKILLISGPPGFGKTTLAHVVAKHAGYNTIEINASDDRTGSAVQSKIKSALEMQAIFTEKDLSGNSDKPRLMSMEQRPNMLIIDEIDGVSSAGGSDSFIQKLVQLASADIDDNTADKRKVMYLRYVRLEQLRIVLQEICENEGLRSDLKTLSALSETMNGDIRSCLNTLQLKFIQGKGSIVTESTLNQAGLNQKDAAKSLFTIWEEIFNAPNARKKSSALKDTGNYIWKQRQDFDSGYQITKGILDG</sequence>
<dbReference type="InterPro" id="IPR003593">
    <property type="entry name" value="AAA+_ATPase"/>
</dbReference>
<dbReference type="GO" id="GO:0006260">
    <property type="term" value="P:DNA replication"/>
    <property type="evidence" value="ECO:0007669"/>
    <property type="project" value="UniProtKB-KW"/>
</dbReference>
<comment type="similarity">
    <text evidence="8">Belongs to the activator 1 small subunits family. CTF18 subfamily.</text>
</comment>
<dbReference type="SMART" id="SM00382">
    <property type="entry name" value="AAA"/>
    <property type="match status" value="1"/>
</dbReference>
<keyword evidence="7" id="KW-0131">Cell cycle</keyword>
<dbReference type="Proteomes" id="UP000605846">
    <property type="component" value="Unassembled WGS sequence"/>
</dbReference>
<comment type="caution">
    <text evidence="11">The sequence shown here is derived from an EMBL/GenBank/DDBJ whole genome shotgun (WGS) entry which is preliminary data.</text>
</comment>
<dbReference type="GO" id="GO:0005634">
    <property type="term" value="C:nucleus"/>
    <property type="evidence" value="ECO:0007669"/>
    <property type="project" value="UniProtKB-SubCell"/>
</dbReference>
<organism evidence="11 12">
    <name type="scientific">Apophysomyces ossiformis</name>
    <dbReference type="NCBI Taxonomy" id="679940"/>
    <lineage>
        <taxon>Eukaryota</taxon>
        <taxon>Fungi</taxon>
        <taxon>Fungi incertae sedis</taxon>
        <taxon>Mucoromycota</taxon>
        <taxon>Mucoromycotina</taxon>
        <taxon>Mucoromycetes</taxon>
        <taxon>Mucorales</taxon>
        <taxon>Mucorineae</taxon>
        <taxon>Mucoraceae</taxon>
        <taxon>Apophysomyces</taxon>
    </lineage>
</organism>
<reference evidence="11" key="1">
    <citation type="submission" date="2020-01" db="EMBL/GenBank/DDBJ databases">
        <title>Genome Sequencing of Three Apophysomyces-Like Fungal Strains Confirms a Novel Fungal Genus in the Mucoromycota with divergent Burkholderia-like Endosymbiotic Bacteria.</title>
        <authorList>
            <person name="Stajich J.E."/>
            <person name="Macias A.M."/>
            <person name="Carter-House D."/>
            <person name="Lovett B."/>
            <person name="Kasson L.R."/>
            <person name="Berry K."/>
            <person name="Grigoriev I."/>
            <person name="Chang Y."/>
            <person name="Spatafora J."/>
            <person name="Kasson M.T."/>
        </authorList>
    </citation>
    <scope>NUCLEOTIDE SEQUENCE</scope>
    <source>
        <strain evidence="11">NRRL A-21654</strain>
    </source>
</reference>
<proteinExistence type="inferred from homology"/>
<gene>
    <name evidence="11" type="ORF">EC973_008969</name>
</gene>
<evidence type="ECO:0000256" key="9">
    <source>
        <dbReference type="SAM" id="MobiDB-lite"/>
    </source>
</evidence>
<name>A0A8H7BMX4_9FUNG</name>
<evidence type="ECO:0000256" key="3">
    <source>
        <dbReference type="ARBA" id="ARBA00022741"/>
    </source>
</evidence>
<keyword evidence="2" id="KW-0235">DNA replication</keyword>
<evidence type="ECO:0000313" key="11">
    <source>
        <dbReference type="EMBL" id="KAF7726259.1"/>
    </source>
</evidence>
<keyword evidence="4" id="KW-0067">ATP-binding</keyword>
<keyword evidence="6" id="KW-0539">Nucleus</keyword>
<dbReference type="PANTHER" id="PTHR46765:SF1">
    <property type="entry name" value="P-LOOP CONTAINING NUCLEOSIDE TRIPHOSPHATE HYDROLASES SUPERFAMILY PROTEIN"/>
    <property type="match status" value="1"/>
</dbReference>
<feature type="region of interest" description="Disordered" evidence="9">
    <location>
        <begin position="120"/>
        <end position="175"/>
    </location>
</feature>
<evidence type="ECO:0000256" key="4">
    <source>
        <dbReference type="ARBA" id="ARBA00022840"/>
    </source>
</evidence>
<keyword evidence="3" id="KW-0547">Nucleotide-binding</keyword>
<accession>A0A8H7BMX4</accession>
<dbReference type="CDD" id="cd00009">
    <property type="entry name" value="AAA"/>
    <property type="match status" value="1"/>
</dbReference>
<dbReference type="GO" id="GO:0016887">
    <property type="term" value="F:ATP hydrolysis activity"/>
    <property type="evidence" value="ECO:0007669"/>
    <property type="project" value="InterPro"/>
</dbReference>
<keyword evidence="12" id="KW-1185">Reference proteome</keyword>